<sequence length="144" mass="16278">MKNSICVLCFVILLIYLIGCASHNDIHLEKTFETSAYLKCDKVFAVNRDSIVQLNEILIQTGTLDTLEDQVTRASVIHVQGKELILDLVKEHKSGDSHQELYQGKGYKLALNYQSKNTGYKGECQVWHGKLHSCIKVEGIRNNL</sequence>
<dbReference type="STRING" id="1302689.RG47T_3180"/>
<proteinExistence type="predicted"/>
<comment type="caution">
    <text evidence="1">The sequence shown here is derived from an EMBL/GenBank/DDBJ whole genome shotgun (WGS) entry which is preliminary data.</text>
</comment>
<dbReference type="AlphaFoldDB" id="A0A1Q6A147"/>
<organism evidence="1 2">
    <name type="scientific">Mucilaginibacter polytrichastri</name>
    <dbReference type="NCBI Taxonomy" id="1302689"/>
    <lineage>
        <taxon>Bacteria</taxon>
        <taxon>Pseudomonadati</taxon>
        <taxon>Bacteroidota</taxon>
        <taxon>Sphingobacteriia</taxon>
        <taxon>Sphingobacteriales</taxon>
        <taxon>Sphingobacteriaceae</taxon>
        <taxon>Mucilaginibacter</taxon>
    </lineage>
</organism>
<gene>
    <name evidence="1" type="ORF">RG47T_3180</name>
</gene>
<keyword evidence="2" id="KW-1185">Reference proteome</keyword>
<dbReference type="Proteomes" id="UP000186720">
    <property type="component" value="Unassembled WGS sequence"/>
</dbReference>
<name>A0A1Q6A147_9SPHI</name>
<accession>A0A1Q6A147</accession>
<reference evidence="1 2" key="1">
    <citation type="submission" date="2016-11" db="EMBL/GenBank/DDBJ databases">
        <title>Whole Genome Sequencing of Mucilaginibacter polytrichastri RG4-7(T) isolated from the moss sample.</title>
        <authorList>
            <person name="Li Y."/>
        </authorList>
    </citation>
    <scope>NUCLEOTIDE SEQUENCE [LARGE SCALE GENOMIC DNA]</scope>
    <source>
        <strain evidence="1 2">RG4-7</strain>
    </source>
</reference>
<evidence type="ECO:0000313" key="2">
    <source>
        <dbReference type="Proteomes" id="UP000186720"/>
    </source>
</evidence>
<evidence type="ECO:0000313" key="1">
    <source>
        <dbReference type="EMBL" id="OKS87718.1"/>
    </source>
</evidence>
<dbReference type="EMBL" id="MPPL01000001">
    <property type="protein sequence ID" value="OKS87718.1"/>
    <property type="molecule type" value="Genomic_DNA"/>
</dbReference>
<protein>
    <submittedName>
        <fullName evidence="1">Uncharacterized protein</fullName>
    </submittedName>
</protein>
<dbReference type="OrthoDB" id="9990009at2"/>
<dbReference type="RefSeq" id="WP_074490287.1">
    <property type="nucleotide sequence ID" value="NZ_FPAM01000016.1"/>
</dbReference>